<proteinExistence type="predicted"/>
<dbReference type="InterPro" id="IPR012296">
    <property type="entry name" value="Nuclease_put_TT1808"/>
</dbReference>
<dbReference type="RefSeq" id="WP_023175479.1">
    <property type="nucleotide sequence ID" value="NC_022600.1"/>
</dbReference>
<dbReference type="AlphaFoldDB" id="U5QR07"/>
<evidence type="ECO:0000259" key="1">
    <source>
        <dbReference type="Pfam" id="PF05685"/>
    </source>
</evidence>
<dbReference type="CDD" id="cd06260">
    <property type="entry name" value="DUF820-like"/>
    <property type="match status" value="1"/>
</dbReference>
<dbReference type="KEGG" id="glj:GKIL_3904"/>
<evidence type="ECO:0000313" key="3">
    <source>
        <dbReference type="Proteomes" id="UP000017396"/>
    </source>
</evidence>
<dbReference type="InterPro" id="IPR011335">
    <property type="entry name" value="Restrct_endonuc-II-like"/>
</dbReference>
<evidence type="ECO:0000313" key="2">
    <source>
        <dbReference type="EMBL" id="AGY60150.1"/>
    </source>
</evidence>
<dbReference type="PANTHER" id="PTHR34107">
    <property type="entry name" value="SLL0198 PROTEIN-RELATED"/>
    <property type="match status" value="1"/>
</dbReference>
<dbReference type="Proteomes" id="UP000017396">
    <property type="component" value="Chromosome"/>
</dbReference>
<dbReference type="Pfam" id="PF05685">
    <property type="entry name" value="Uma2"/>
    <property type="match status" value="1"/>
</dbReference>
<feature type="domain" description="Putative restriction endonuclease" evidence="1">
    <location>
        <begin position="15"/>
        <end position="183"/>
    </location>
</feature>
<sequence length="188" mass="20814">MQPAASGPVRWTTSDLECLPQSSNRYEIIAGELFVARAPHWKHQQVSGRIFARLDSWASESGCGQAAIVPGILFGDTDNVVPDVVWASGERLNALLDAAGHLNGAPELVVEVLSPGEQNERRDREFKLKLYSTQGVQEYWIVDWQLQQLEIYRREQAVLRLVATLLSGDTLESPLLPGFSCPIGPLFT</sequence>
<dbReference type="EMBL" id="CP003587">
    <property type="protein sequence ID" value="AGY60150.1"/>
    <property type="molecule type" value="Genomic_DNA"/>
</dbReference>
<dbReference type="STRING" id="1183438.GKIL_3904"/>
<dbReference type="eggNOG" id="COG4636">
    <property type="taxonomic scope" value="Bacteria"/>
</dbReference>
<gene>
    <name evidence="2" type="ORF">GKIL_3904</name>
</gene>
<keyword evidence="3" id="KW-1185">Reference proteome</keyword>
<dbReference type="SUPFAM" id="SSF52980">
    <property type="entry name" value="Restriction endonuclease-like"/>
    <property type="match status" value="1"/>
</dbReference>
<reference evidence="2 3" key="1">
    <citation type="journal article" date="2013" name="PLoS ONE">
        <title>Cultivation and Complete Genome Sequencing of Gloeobacter kilaueensis sp. nov., from a Lava Cave in Kilauea Caldera, Hawai'i.</title>
        <authorList>
            <person name="Saw J.H."/>
            <person name="Schatz M."/>
            <person name="Brown M.V."/>
            <person name="Kunkel D.D."/>
            <person name="Foster J.S."/>
            <person name="Shick H."/>
            <person name="Christensen S."/>
            <person name="Hou S."/>
            <person name="Wan X."/>
            <person name="Donachie S.P."/>
        </authorList>
    </citation>
    <scope>NUCLEOTIDE SEQUENCE [LARGE SCALE GENOMIC DNA]</scope>
    <source>
        <strain evidence="3">JS</strain>
    </source>
</reference>
<dbReference type="PATRIC" id="fig|1183438.3.peg.3841"/>
<protein>
    <recommendedName>
        <fullName evidence="1">Putative restriction endonuclease domain-containing protein</fullName>
    </recommendedName>
</protein>
<accession>U5QR07</accession>
<dbReference type="HOGENOM" id="CLU_076312_0_1_3"/>
<dbReference type="Gene3D" id="3.90.1570.10">
    <property type="entry name" value="tt1808, chain A"/>
    <property type="match status" value="1"/>
</dbReference>
<organism evidence="2 3">
    <name type="scientific">Gloeobacter kilaueensis (strain ATCC BAA-2537 / CCAP 1431/1 / ULC 316 / JS1)</name>
    <dbReference type="NCBI Taxonomy" id="1183438"/>
    <lineage>
        <taxon>Bacteria</taxon>
        <taxon>Bacillati</taxon>
        <taxon>Cyanobacteriota</taxon>
        <taxon>Cyanophyceae</taxon>
        <taxon>Gloeobacterales</taxon>
        <taxon>Gloeobacteraceae</taxon>
        <taxon>Gloeobacter</taxon>
    </lineage>
</organism>
<dbReference type="PANTHER" id="PTHR34107:SF4">
    <property type="entry name" value="SLL1222 PROTEIN"/>
    <property type="match status" value="1"/>
</dbReference>
<name>U5QR07_GLOK1</name>
<dbReference type="InterPro" id="IPR008538">
    <property type="entry name" value="Uma2"/>
</dbReference>